<feature type="transmembrane region" description="Helical" evidence="1">
    <location>
        <begin position="27"/>
        <end position="49"/>
    </location>
</feature>
<comment type="caution">
    <text evidence="2">The sequence shown here is derived from an EMBL/GenBank/DDBJ whole genome shotgun (WGS) entry which is preliminary data.</text>
</comment>
<dbReference type="Pfam" id="PF11222">
    <property type="entry name" value="DUF3017"/>
    <property type="match status" value="1"/>
</dbReference>
<keyword evidence="1" id="KW-0812">Transmembrane</keyword>
<dbReference type="InterPro" id="IPR021385">
    <property type="entry name" value="DUF3017"/>
</dbReference>
<dbReference type="Proteomes" id="UP000632454">
    <property type="component" value="Unassembled WGS sequence"/>
</dbReference>
<evidence type="ECO:0000256" key="1">
    <source>
        <dbReference type="SAM" id="Phobius"/>
    </source>
</evidence>
<accession>A0ABQ1V0P9</accession>
<evidence type="ECO:0000313" key="2">
    <source>
        <dbReference type="EMBL" id="GGF31978.1"/>
    </source>
</evidence>
<sequence length="113" mass="12136">MTADRPSDTDRRDAAVAFQRARRVRAFVVQIPFAIVLIFVAVAVVFLVLDRWRRGAFVFGAGAVLAALLRAVLPTSRVGLLQVRSRVFDVGAMAAAGAAILWLATSIDPLGTD</sequence>
<dbReference type="RefSeq" id="WP_188490755.1">
    <property type="nucleotide sequence ID" value="NZ_BMCS01000002.1"/>
</dbReference>
<gene>
    <name evidence="2" type="ORF">GCM10007298_29790</name>
</gene>
<feature type="transmembrane region" description="Helical" evidence="1">
    <location>
        <begin position="55"/>
        <end position="73"/>
    </location>
</feature>
<evidence type="ECO:0000313" key="3">
    <source>
        <dbReference type="Proteomes" id="UP000632454"/>
    </source>
</evidence>
<keyword evidence="3" id="KW-1185">Reference proteome</keyword>
<dbReference type="EMBL" id="BMCS01000002">
    <property type="protein sequence ID" value="GGF31978.1"/>
    <property type="molecule type" value="Genomic_DNA"/>
</dbReference>
<name>A0ABQ1V0P9_9NOCA</name>
<keyword evidence="1" id="KW-1133">Transmembrane helix</keyword>
<organism evidence="2 3">
    <name type="scientific">Williamsia phyllosphaerae</name>
    <dbReference type="NCBI Taxonomy" id="885042"/>
    <lineage>
        <taxon>Bacteria</taxon>
        <taxon>Bacillati</taxon>
        <taxon>Actinomycetota</taxon>
        <taxon>Actinomycetes</taxon>
        <taxon>Mycobacteriales</taxon>
        <taxon>Nocardiaceae</taxon>
        <taxon>Williamsia</taxon>
    </lineage>
</organism>
<proteinExistence type="predicted"/>
<feature type="transmembrane region" description="Helical" evidence="1">
    <location>
        <begin position="85"/>
        <end position="104"/>
    </location>
</feature>
<keyword evidence="1" id="KW-0472">Membrane</keyword>
<evidence type="ECO:0008006" key="4">
    <source>
        <dbReference type="Google" id="ProtNLM"/>
    </source>
</evidence>
<protein>
    <recommendedName>
        <fullName evidence="4">DUF3017 domain-containing protein</fullName>
    </recommendedName>
</protein>
<reference evidence="3" key="1">
    <citation type="journal article" date="2019" name="Int. J. Syst. Evol. Microbiol.">
        <title>The Global Catalogue of Microorganisms (GCM) 10K type strain sequencing project: providing services to taxonomists for standard genome sequencing and annotation.</title>
        <authorList>
            <consortium name="The Broad Institute Genomics Platform"/>
            <consortium name="The Broad Institute Genome Sequencing Center for Infectious Disease"/>
            <person name="Wu L."/>
            <person name="Ma J."/>
        </authorList>
    </citation>
    <scope>NUCLEOTIDE SEQUENCE [LARGE SCALE GENOMIC DNA]</scope>
    <source>
        <strain evidence="3">CCM 7855</strain>
    </source>
</reference>